<evidence type="ECO:0000313" key="3">
    <source>
        <dbReference type="Proteomes" id="UP000663828"/>
    </source>
</evidence>
<dbReference type="EMBL" id="CAJNOR010011624">
    <property type="protein sequence ID" value="CAF1662631.1"/>
    <property type="molecule type" value="Genomic_DNA"/>
</dbReference>
<dbReference type="AlphaFoldDB" id="A0A816FKB2"/>
<keyword evidence="3" id="KW-1185">Reference proteome</keyword>
<feature type="transmembrane region" description="Helical" evidence="1">
    <location>
        <begin position="45"/>
        <end position="70"/>
    </location>
</feature>
<accession>A0A816FKB2</accession>
<gene>
    <name evidence="2" type="ORF">XAT740_LOCUS57174</name>
</gene>
<keyword evidence="1" id="KW-0472">Membrane</keyword>
<keyword evidence="1" id="KW-0812">Transmembrane</keyword>
<sequence length="91" mass="10232">MEQYLNLVWKNYTASLGRNYDDENLSGDQDDNTDAFASTELHYTIPFYIGVIVIGCLCLSALVASIRYCFHTLCASHHGKSSTYFTHISLS</sequence>
<evidence type="ECO:0000256" key="1">
    <source>
        <dbReference type="SAM" id="Phobius"/>
    </source>
</evidence>
<evidence type="ECO:0000313" key="2">
    <source>
        <dbReference type="EMBL" id="CAF1662631.1"/>
    </source>
</evidence>
<organism evidence="2 3">
    <name type="scientific">Adineta ricciae</name>
    <name type="common">Rotifer</name>
    <dbReference type="NCBI Taxonomy" id="249248"/>
    <lineage>
        <taxon>Eukaryota</taxon>
        <taxon>Metazoa</taxon>
        <taxon>Spiralia</taxon>
        <taxon>Gnathifera</taxon>
        <taxon>Rotifera</taxon>
        <taxon>Eurotatoria</taxon>
        <taxon>Bdelloidea</taxon>
        <taxon>Adinetida</taxon>
        <taxon>Adinetidae</taxon>
        <taxon>Adineta</taxon>
    </lineage>
</organism>
<reference evidence="2" key="1">
    <citation type="submission" date="2021-02" db="EMBL/GenBank/DDBJ databases">
        <authorList>
            <person name="Nowell W R."/>
        </authorList>
    </citation>
    <scope>NUCLEOTIDE SEQUENCE</scope>
</reference>
<dbReference type="Proteomes" id="UP000663828">
    <property type="component" value="Unassembled WGS sequence"/>
</dbReference>
<keyword evidence="1" id="KW-1133">Transmembrane helix</keyword>
<comment type="caution">
    <text evidence="2">The sequence shown here is derived from an EMBL/GenBank/DDBJ whole genome shotgun (WGS) entry which is preliminary data.</text>
</comment>
<proteinExistence type="predicted"/>
<protein>
    <submittedName>
        <fullName evidence="2">Uncharacterized protein</fullName>
    </submittedName>
</protein>
<name>A0A816FKB2_ADIRI</name>